<dbReference type="Pfam" id="PF00067">
    <property type="entry name" value="p450"/>
    <property type="match status" value="1"/>
</dbReference>
<keyword evidence="6 10" id="KW-0560">Oxidoreductase</keyword>
<dbReference type="PANTHER" id="PTHR46300:SF12">
    <property type="entry name" value="P450, PUTATIVE (EUROFUNG)-RELATED"/>
    <property type="match status" value="1"/>
</dbReference>
<dbReference type="InterPro" id="IPR001128">
    <property type="entry name" value="Cyt_P450"/>
</dbReference>
<evidence type="ECO:0000313" key="13">
    <source>
        <dbReference type="Proteomes" id="UP000567179"/>
    </source>
</evidence>
<dbReference type="EMBL" id="JAACJJ010000016">
    <property type="protein sequence ID" value="KAF5324095.1"/>
    <property type="molecule type" value="Genomic_DNA"/>
</dbReference>
<sequence>MKLLESLVILAAISTSASVIYTVHGSCAYGTAGRKSSLLNQKGFQLLAMSGVSPPLSSGKYIINGRKSEMKHRLRFFLVRDTAGALVGAASETTVSIISSCILGLLQNPSNIIRAQAELDKVIPPGYLPDFDHESKLPFITAFVYEAQRWRDIVPLGISHKTSQDDVYKGYHIPAGTMVMANMWAMLHDETAYPDPFSFNPSRFMKGDVLDEDVRNPGHACWGFGRRMCPGRHVAYSAIWIAIASILFCFDIQKARDEQGRIIEPLDEISFGLTWDSGGKMISDTSELTTAVNAEAIL</sequence>
<keyword evidence="8 10" id="KW-0503">Monooxygenase</keyword>
<accession>A0A8H5BIP0</accession>
<dbReference type="GO" id="GO:0005506">
    <property type="term" value="F:iron ion binding"/>
    <property type="evidence" value="ECO:0007669"/>
    <property type="project" value="InterPro"/>
</dbReference>
<keyword evidence="7 9" id="KW-0408">Iron</keyword>
<evidence type="ECO:0000313" key="12">
    <source>
        <dbReference type="EMBL" id="KAF5324095.1"/>
    </source>
</evidence>
<evidence type="ECO:0000256" key="7">
    <source>
        <dbReference type="ARBA" id="ARBA00023004"/>
    </source>
</evidence>
<dbReference type="PROSITE" id="PS00086">
    <property type="entry name" value="CYTOCHROME_P450"/>
    <property type="match status" value="1"/>
</dbReference>
<evidence type="ECO:0000256" key="6">
    <source>
        <dbReference type="ARBA" id="ARBA00023002"/>
    </source>
</evidence>
<reference evidence="12 13" key="1">
    <citation type="journal article" date="2020" name="ISME J.">
        <title>Uncovering the hidden diversity of litter-decomposition mechanisms in mushroom-forming fungi.</title>
        <authorList>
            <person name="Floudas D."/>
            <person name="Bentzer J."/>
            <person name="Ahren D."/>
            <person name="Johansson T."/>
            <person name="Persson P."/>
            <person name="Tunlid A."/>
        </authorList>
    </citation>
    <scope>NUCLEOTIDE SEQUENCE [LARGE SCALE GENOMIC DNA]</scope>
    <source>
        <strain evidence="12 13">CBS 101986</strain>
    </source>
</reference>
<dbReference type="InterPro" id="IPR036396">
    <property type="entry name" value="Cyt_P450_sf"/>
</dbReference>
<proteinExistence type="inferred from homology"/>
<keyword evidence="5 9" id="KW-0479">Metal-binding</keyword>
<protein>
    <recommendedName>
        <fullName evidence="14">Cytochrome P450</fullName>
    </recommendedName>
</protein>
<evidence type="ECO:0000256" key="1">
    <source>
        <dbReference type="ARBA" id="ARBA00001971"/>
    </source>
</evidence>
<evidence type="ECO:0000256" key="9">
    <source>
        <dbReference type="PIRSR" id="PIRSR602401-1"/>
    </source>
</evidence>
<dbReference type="GO" id="GO:0020037">
    <property type="term" value="F:heme binding"/>
    <property type="evidence" value="ECO:0007669"/>
    <property type="project" value="InterPro"/>
</dbReference>
<comment type="pathway">
    <text evidence="2">Secondary metabolite biosynthesis.</text>
</comment>
<keyword evidence="13" id="KW-1185">Reference proteome</keyword>
<evidence type="ECO:0000256" key="10">
    <source>
        <dbReference type="RuleBase" id="RU000461"/>
    </source>
</evidence>
<dbReference type="Proteomes" id="UP000567179">
    <property type="component" value="Unassembled WGS sequence"/>
</dbReference>
<dbReference type="GO" id="GO:0016705">
    <property type="term" value="F:oxidoreductase activity, acting on paired donors, with incorporation or reduction of molecular oxygen"/>
    <property type="evidence" value="ECO:0007669"/>
    <property type="project" value="InterPro"/>
</dbReference>
<evidence type="ECO:0000256" key="11">
    <source>
        <dbReference type="SAM" id="SignalP"/>
    </source>
</evidence>
<name>A0A8H5BIP0_9AGAR</name>
<dbReference type="OrthoDB" id="3934656at2759"/>
<keyword evidence="11" id="KW-0732">Signal</keyword>
<dbReference type="GO" id="GO:0004497">
    <property type="term" value="F:monooxygenase activity"/>
    <property type="evidence" value="ECO:0007669"/>
    <property type="project" value="UniProtKB-KW"/>
</dbReference>
<comment type="similarity">
    <text evidence="3 10">Belongs to the cytochrome P450 family.</text>
</comment>
<feature type="signal peptide" evidence="11">
    <location>
        <begin position="1"/>
        <end position="18"/>
    </location>
</feature>
<dbReference type="PANTHER" id="PTHR46300">
    <property type="entry name" value="P450, PUTATIVE (EUROFUNG)-RELATED-RELATED"/>
    <property type="match status" value="1"/>
</dbReference>
<evidence type="ECO:0000256" key="3">
    <source>
        <dbReference type="ARBA" id="ARBA00010617"/>
    </source>
</evidence>
<dbReference type="InterPro" id="IPR050364">
    <property type="entry name" value="Cytochrome_P450_fung"/>
</dbReference>
<feature type="binding site" description="axial binding residue" evidence="9">
    <location>
        <position position="229"/>
    </location>
    <ligand>
        <name>heme</name>
        <dbReference type="ChEBI" id="CHEBI:30413"/>
    </ligand>
    <ligandPart>
        <name>Fe</name>
        <dbReference type="ChEBI" id="CHEBI:18248"/>
    </ligandPart>
</feature>
<feature type="chain" id="PRO_5034725768" description="Cytochrome P450" evidence="11">
    <location>
        <begin position="19"/>
        <end position="298"/>
    </location>
</feature>
<dbReference type="Gene3D" id="1.10.630.10">
    <property type="entry name" value="Cytochrome P450"/>
    <property type="match status" value="1"/>
</dbReference>
<dbReference type="AlphaFoldDB" id="A0A8H5BIP0"/>
<organism evidence="12 13">
    <name type="scientific">Psilocybe cf. subviscida</name>
    <dbReference type="NCBI Taxonomy" id="2480587"/>
    <lineage>
        <taxon>Eukaryota</taxon>
        <taxon>Fungi</taxon>
        <taxon>Dikarya</taxon>
        <taxon>Basidiomycota</taxon>
        <taxon>Agaricomycotina</taxon>
        <taxon>Agaricomycetes</taxon>
        <taxon>Agaricomycetidae</taxon>
        <taxon>Agaricales</taxon>
        <taxon>Agaricineae</taxon>
        <taxon>Strophariaceae</taxon>
        <taxon>Psilocybe</taxon>
    </lineage>
</organism>
<dbReference type="SUPFAM" id="SSF48264">
    <property type="entry name" value="Cytochrome P450"/>
    <property type="match status" value="1"/>
</dbReference>
<comment type="caution">
    <text evidence="12">The sequence shown here is derived from an EMBL/GenBank/DDBJ whole genome shotgun (WGS) entry which is preliminary data.</text>
</comment>
<gene>
    <name evidence="12" type="ORF">D9619_011207</name>
</gene>
<evidence type="ECO:0000256" key="2">
    <source>
        <dbReference type="ARBA" id="ARBA00005179"/>
    </source>
</evidence>
<dbReference type="InterPro" id="IPR002401">
    <property type="entry name" value="Cyt_P450_E_grp-I"/>
</dbReference>
<keyword evidence="4 9" id="KW-0349">Heme</keyword>
<evidence type="ECO:0000256" key="8">
    <source>
        <dbReference type="ARBA" id="ARBA00023033"/>
    </source>
</evidence>
<evidence type="ECO:0000256" key="5">
    <source>
        <dbReference type="ARBA" id="ARBA00022723"/>
    </source>
</evidence>
<dbReference type="InterPro" id="IPR017972">
    <property type="entry name" value="Cyt_P450_CS"/>
</dbReference>
<evidence type="ECO:0008006" key="14">
    <source>
        <dbReference type="Google" id="ProtNLM"/>
    </source>
</evidence>
<evidence type="ECO:0000256" key="4">
    <source>
        <dbReference type="ARBA" id="ARBA00022617"/>
    </source>
</evidence>
<dbReference type="PRINTS" id="PR00463">
    <property type="entry name" value="EP450I"/>
</dbReference>
<comment type="cofactor">
    <cofactor evidence="1 9">
        <name>heme</name>
        <dbReference type="ChEBI" id="CHEBI:30413"/>
    </cofactor>
</comment>